<comment type="caution">
    <text evidence="2">The sequence shown here is derived from an EMBL/GenBank/DDBJ whole genome shotgun (WGS) entry which is preliminary data.</text>
</comment>
<dbReference type="GO" id="GO:0016810">
    <property type="term" value="F:hydrolase activity, acting on carbon-nitrogen (but not peptide) bonds"/>
    <property type="evidence" value="ECO:0007669"/>
    <property type="project" value="InterPro"/>
</dbReference>
<organism evidence="2 3">
    <name type="scientific">Actinocorallia herbida</name>
    <dbReference type="NCBI Taxonomy" id="58109"/>
    <lineage>
        <taxon>Bacteria</taxon>
        <taxon>Bacillati</taxon>
        <taxon>Actinomycetota</taxon>
        <taxon>Actinomycetes</taxon>
        <taxon>Streptosporangiales</taxon>
        <taxon>Thermomonosporaceae</taxon>
        <taxon>Actinocorallia</taxon>
    </lineage>
</organism>
<dbReference type="SUPFAM" id="SSF51556">
    <property type="entry name" value="Metallo-dependent hydrolases"/>
    <property type="match status" value="1"/>
</dbReference>
<dbReference type="InterPro" id="IPR032466">
    <property type="entry name" value="Metal_Hydrolase"/>
</dbReference>
<name>A0A3N1D6D6_9ACTN</name>
<dbReference type="InterPro" id="IPR006680">
    <property type="entry name" value="Amidohydro-rel"/>
</dbReference>
<sequence>MLEFPGAPTPYAPAPEDAVTVYRGATLIDGHGGPSRPGTSIAVLGQVLAFVGPDAELPAAFADAETVELTGRFVVPGLIDTHQHLATPPDRTVAEFALRRQVYGGVTAIRDMADDLRQISDLARATLVGEIPGPDLGYAALTAGPGFFSDPRTWEVSRGAAPGAIPHMQAITDATDLPLAVALARGTGAVALKIYADLPARLVAELTAEAHRQGLHVWAHAAVFPATPRDIVEAGVDVVSHATLLAHEASAQNGRASYAEKPPIDFARFTGEDDPVMAGLFALMRERGTILDATAALYSVLAEPGEDDPGFPHGPETAELAVHLTRQAHAAGVEICAGTDYETDADTPYPSLIEEIEFLVARCGFTAAQAIRSATLVGAKAMDAEDVRGTVEPGKLADLVVLAEDPYADIAALRTVVGTLKRGTWFDRADFSPAAKGTDR</sequence>
<gene>
    <name evidence="2" type="ORF">EDD29_6784</name>
</gene>
<dbReference type="InterPro" id="IPR051781">
    <property type="entry name" value="Metallo-dep_Hydrolase"/>
</dbReference>
<proteinExistence type="predicted"/>
<dbReference type="PANTHER" id="PTHR43135:SF3">
    <property type="entry name" value="ALPHA-D-RIBOSE 1-METHYLPHOSPHONATE 5-TRIPHOSPHATE DIPHOSPHATASE"/>
    <property type="match status" value="1"/>
</dbReference>
<dbReference type="Gene3D" id="1.20.58.520">
    <property type="entry name" value="Amidohydrolase"/>
    <property type="match status" value="1"/>
</dbReference>
<dbReference type="AlphaFoldDB" id="A0A3N1D6D6"/>
<evidence type="ECO:0000259" key="1">
    <source>
        <dbReference type="Pfam" id="PF01979"/>
    </source>
</evidence>
<dbReference type="Pfam" id="PF01979">
    <property type="entry name" value="Amidohydro_1"/>
    <property type="match status" value="1"/>
</dbReference>
<dbReference type="Gene3D" id="3.30.110.90">
    <property type="entry name" value="Amidohydrolase"/>
    <property type="match status" value="1"/>
</dbReference>
<dbReference type="Gene3D" id="3.40.50.10910">
    <property type="entry name" value="Amidohydrolase"/>
    <property type="match status" value="1"/>
</dbReference>
<feature type="domain" description="Amidohydrolase-related" evidence="1">
    <location>
        <begin position="73"/>
        <end position="424"/>
    </location>
</feature>
<dbReference type="SUPFAM" id="SSF51338">
    <property type="entry name" value="Composite domain of metallo-dependent hydrolases"/>
    <property type="match status" value="1"/>
</dbReference>
<evidence type="ECO:0000313" key="2">
    <source>
        <dbReference type="EMBL" id="ROO89097.1"/>
    </source>
</evidence>
<dbReference type="InterPro" id="IPR011059">
    <property type="entry name" value="Metal-dep_hydrolase_composite"/>
</dbReference>
<keyword evidence="2" id="KW-0378">Hydrolase</keyword>
<dbReference type="EMBL" id="RJKE01000001">
    <property type="protein sequence ID" value="ROO89097.1"/>
    <property type="molecule type" value="Genomic_DNA"/>
</dbReference>
<accession>A0A3N1D6D6</accession>
<keyword evidence="3" id="KW-1185">Reference proteome</keyword>
<dbReference type="Gene3D" id="2.30.40.10">
    <property type="entry name" value="Urease, subunit C, domain 1"/>
    <property type="match status" value="1"/>
</dbReference>
<reference evidence="2 3" key="1">
    <citation type="submission" date="2018-11" db="EMBL/GenBank/DDBJ databases">
        <title>Sequencing the genomes of 1000 actinobacteria strains.</title>
        <authorList>
            <person name="Klenk H.-P."/>
        </authorList>
    </citation>
    <scope>NUCLEOTIDE SEQUENCE [LARGE SCALE GENOMIC DNA]</scope>
    <source>
        <strain evidence="2 3">DSM 44254</strain>
    </source>
</reference>
<dbReference type="PANTHER" id="PTHR43135">
    <property type="entry name" value="ALPHA-D-RIBOSE 1-METHYLPHOSPHONATE 5-TRIPHOSPHATE DIPHOSPHATASE"/>
    <property type="match status" value="1"/>
</dbReference>
<dbReference type="RefSeq" id="WP_211360069.1">
    <property type="nucleotide sequence ID" value="NZ_RJKE01000001.1"/>
</dbReference>
<protein>
    <submittedName>
        <fullName evidence="2">Imidazolonepropionase-like amidohydrolase</fullName>
    </submittedName>
</protein>
<dbReference type="Proteomes" id="UP000272400">
    <property type="component" value="Unassembled WGS sequence"/>
</dbReference>
<evidence type="ECO:0000313" key="3">
    <source>
        <dbReference type="Proteomes" id="UP000272400"/>
    </source>
</evidence>